<feature type="transmembrane region" description="Helical" evidence="1">
    <location>
        <begin position="187"/>
        <end position="209"/>
    </location>
</feature>
<feature type="transmembrane region" description="Helical" evidence="1">
    <location>
        <begin position="132"/>
        <end position="150"/>
    </location>
</feature>
<feature type="domain" description="EamA" evidence="2">
    <location>
        <begin position="159"/>
        <end position="286"/>
    </location>
</feature>
<feature type="transmembrane region" description="Helical" evidence="1">
    <location>
        <begin position="269"/>
        <end position="287"/>
    </location>
</feature>
<proteinExistence type="predicted"/>
<feature type="transmembrane region" description="Helical" evidence="1">
    <location>
        <begin position="108"/>
        <end position="125"/>
    </location>
</feature>
<keyword evidence="4" id="KW-1185">Reference proteome</keyword>
<evidence type="ECO:0000259" key="2">
    <source>
        <dbReference type="Pfam" id="PF00892"/>
    </source>
</evidence>
<accession>A0ABV2MXH4</accession>
<reference evidence="3 4" key="1">
    <citation type="submission" date="2024-06" db="EMBL/GenBank/DDBJ databases">
        <title>Genomic Encyclopedia of Type Strains, Phase IV (KMG-IV): sequencing the most valuable type-strain genomes for metagenomic binning, comparative biology and taxonomic classification.</title>
        <authorList>
            <person name="Goeker M."/>
        </authorList>
    </citation>
    <scope>NUCLEOTIDE SEQUENCE [LARGE SCALE GENOMIC DNA]</scope>
    <source>
        <strain evidence="3 4">DSM 27865</strain>
    </source>
</reference>
<evidence type="ECO:0000313" key="4">
    <source>
        <dbReference type="Proteomes" id="UP001549076"/>
    </source>
</evidence>
<evidence type="ECO:0000256" key="1">
    <source>
        <dbReference type="SAM" id="Phobius"/>
    </source>
</evidence>
<name>A0ABV2MXH4_9HYPH</name>
<comment type="caution">
    <text evidence="3">The sequence shown here is derived from an EMBL/GenBank/DDBJ whole genome shotgun (WGS) entry which is preliminary data.</text>
</comment>
<organism evidence="3 4">
    <name type="scientific">Aquamicrobium terrae</name>
    <dbReference type="NCBI Taxonomy" id="1324945"/>
    <lineage>
        <taxon>Bacteria</taxon>
        <taxon>Pseudomonadati</taxon>
        <taxon>Pseudomonadota</taxon>
        <taxon>Alphaproteobacteria</taxon>
        <taxon>Hyphomicrobiales</taxon>
        <taxon>Phyllobacteriaceae</taxon>
        <taxon>Aquamicrobium</taxon>
    </lineage>
</organism>
<dbReference type="RefSeq" id="WP_354193827.1">
    <property type="nucleotide sequence ID" value="NZ_JBEPML010000004.1"/>
</dbReference>
<feature type="transmembrane region" description="Helical" evidence="1">
    <location>
        <begin position="243"/>
        <end position="263"/>
    </location>
</feature>
<feature type="transmembrane region" description="Helical" evidence="1">
    <location>
        <begin position="12"/>
        <end position="29"/>
    </location>
</feature>
<feature type="transmembrane region" description="Helical" evidence="1">
    <location>
        <begin position="41"/>
        <end position="63"/>
    </location>
</feature>
<feature type="transmembrane region" description="Helical" evidence="1">
    <location>
        <begin position="156"/>
        <end position="175"/>
    </location>
</feature>
<dbReference type="EMBL" id="JBEPML010000004">
    <property type="protein sequence ID" value="MET3791506.1"/>
    <property type="molecule type" value="Genomic_DNA"/>
</dbReference>
<dbReference type="Proteomes" id="UP001549076">
    <property type="component" value="Unassembled WGS sequence"/>
</dbReference>
<dbReference type="PANTHER" id="PTHR22911">
    <property type="entry name" value="ACYL-MALONYL CONDENSING ENZYME-RELATED"/>
    <property type="match status" value="1"/>
</dbReference>
<sequence>MQISFHKQQQYSVTSGVLMMCAGIALLTTNDAIAKALTDRYSPLQIIFLRNIIALPVALAITLKMGGRSALRSYRPSAHLFRGMLWIGAALLFITSMKYLGLAEATTLVFAAPLIITAISAIFLGEYVGWRRWSAVIAGFIGVVVVVRPGSATFQLVSLLPIATAFVYAMLMVGARWVDPRDSVWTLMLYLTGIGALLSGLTMPFAWTAVQVDDLWLFIGIAVVGTAGVTMVTQAFRLAPAVVIAPLEYTALLWAVALGWLIWSDVPDFVTFLGAAIIISSGVFIVFREQKTKA</sequence>
<keyword evidence="1" id="KW-0472">Membrane</keyword>
<gene>
    <name evidence="3" type="ORF">ABID37_001714</name>
</gene>
<dbReference type="SUPFAM" id="SSF103481">
    <property type="entry name" value="Multidrug resistance efflux transporter EmrE"/>
    <property type="match status" value="2"/>
</dbReference>
<dbReference type="PANTHER" id="PTHR22911:SF103">
    <property type="entry name" value="BLR2811 PROTEIN"/>
    <property type="match status" value="1"/>
</dbReference>
<feature type="transmembrane region" description="Helical" evidence="1">
    <location>
        <begin position="84"/>
        <end position="102"/>
    </location>
</feature>
<feature type="transmembrane region" description="Helical" evidence="1">
    <location>
        <begin position="215"/>
        <end position="236"/>
    </location>
</feature>
<protein>
    <submittedName>
        <fullName evidence="3">Drug/metabolite transporter (DMT)-like permease</fullName>
    </submittedName>
</protein>
<dbReference type="InterPro" id="IPR000620">
    <property type="entry name" value="EamA_dom"/>
</dbReference>
<evidence type="ECO:0000313" key="3">
    <source>
        <dbReference type="EMBL" id="MET3791506.1"/>
    </source>
</evidence>
<dbReference type="Pfam" id="PF00892">
    <property type="entry name" value="EamA"/>
    <property type="match status" value="2"/>
</dbReference>
<keyword evidence="1" id="KW-1133">Transmembrane helix</keyword>
<dbReference type="InterPro" id="IPR037185">
    <property type="entry name" value="EmrE-like"/>
</dbReference>
<feature type="domain" description="EamA" evidence="2">
    <location>
        <begin position="15"/>
        <end position="147"/>
    </location>
</feature>
<keyword evidence="1" id="KW-0812">Transmembrane</keyword>